<dbReference type="InterPro" id="IPR003653">
    <property type="entry name" value="Peptidase_C48_C"/>
</dbReference>
<dbReference type="PANTHER" id="PTHR34835">
    <property type="entry name" value="OS07G0283600 PROTEIN-RELATED"/>
    <property type="match status" value="1"/>
</dbReference>
<dbReference type="GO" id="GO:0006508">
    <property type="term" value="P:proteolysis"/>
    <property type="evidence" value="ECO:0007669"/>
    <property type="project" value="UniProtKB-KW"/>
</dbReference>
<evidence type="ECO:0000313" key="7">
    <source>
        <dbReference type="Proteomes" id="UP000324897"/>
    </source>
</evidence>
<dbReference type="Gramene" id="TVU41063">
    <property type="protein sequence ID" value="TVU41063"/>
    <property type="gene ID" value="EJB05_14554"/>
</dbReference>
<accession>A0A5J9VZE8</accession>
<reference evidence="6 7" key="1">
    <citation type="journal article" date="2019" name="Sci. Rep.">
        <title>A high-quality genome of Eragrostis curvula grass provides insights into Poaceae evolution and supports new strategies to enhance forage quality.</title>
        <authorList>
            <person name="Carballo J."/>
            <person name="Santos B.A.C.M."/>
            <person name="Zappacosta D."/>
            <person name="Garbus I."/>
            <person name="Selva J.P."/>
            <person name="Gallo C.A."/>
            <person name="Diaz A."/>
            <person name="Albertini E."/>
            <person name="Caccamo M."/>
            <person name="Echenique V."/>
        </authorList>
    </citation>
    <scope>NUCLEOTIDE SEQUENCE [LARGE SCALE GENOMIC DNA]</scope>
    <source>
        <strain evidence="7">cv. Victoria</strain>
        <tissue evidence="6">Leaf</tissue>
    </source>
</reference>
<organism evidence="6 7">
    <name type="scientific">Eragrostis curvula</name>
    <name type="common">weeping love grass</name>
    <dbReference type="NCBI Taxonomy" id="38414"/>
    <lineage>
        <taxon>Eukaryota</taxon>
        <taxon>Viridiplantae</taxon>
        <taxon>Streptophyta</taxon>
        <taxon>Embryophyta</taxon>
        <taxon>Tracheophyta</taxon>
        <taxon>Spermatophyta</taxon>
        <taxon>Magnoliopsida</taxon>
        <taxon>Liliopsida</taxon>
        <taxon>Poales</taxon>
        <taxon>Poaceae</taxon>
        <taxon>PACMAD clade</taxon>
        <taxon>Chloridoideae</taxon>
        <taxon>Eragrostideae</taxon>
        <taxon>Eragrostidinae</taxon>
        <taxon>Eragrostis</taxon>
    </lineage>
</organism>
<dbReference type="InterPro" id="IPR038765">
    <property type="entry name" value="Papain-like_cys_pep_sf"/>
</dbReference>
<evidence type="ECO:0000259" key="5">
    <source>
        <dbReference type="Pfam" id="PF02902"/>
    </source>
</evidence>
<dbReference type="Pfam" id="PF02902">
    <property type="entry name" value="Peptidase_C48"/>
    <property type="match status" value="1"/>
</dbReference>
<dbReference type="Gene3D" id="3.40.395.10">
    <property type="entry name" value="Adenoviral Proteinase, Chain A"/>
    <property type="match status" value="1"/>
</dbReference>
<comment type="similarity">
    <text evidence="1">Belongs to the peptidase C48 family.</text>
</comment>
<keyword evidence="7" id="KW-1185">Reference proteome</keyword>
<dbReference type="OrthoDB" id="677376at2759"/>
<evidence type="ECO:0000256" key="1">
    <source>
        <dbReference type="ARBA" id="ARBA00005234"/>
    </source>
</evidence>
<keyword evidence="2" id="KW-0645">Protease</keyword>
<protein>
    <recommendedName>
        <fullName evidence="5">Ubiquitin-like protease family profile domain-containing protein</fullName>
    </recommendedName>
</protein>
<dbReference type="Proteomes" id="UP000324897">
    <property type="component" value="Chromosome 4"/>
</dbReference>
<dbReference type="SUPFAM" id="SSF54001">
    <property type="entry name" value="Cysteine proteinases"/>
    <property type="match status" value="1"/>
</dbReference>
<feature type="domain" description="Ubiquitin-like protease family profile" evidence="5">
    <location>
        <begin position="723"/>
        <end position="821"/>
    </location>
</feature>
<evidence type="ECO:0000313" key="6">
    <source>
        <dbReference type="EMBL" id="TVU41063.1"/>
    </source>
</evidence>
<evidence type="ECO:0000256" key="3">
    <source>
        <dbReference type="ARBA" id="ARBA00022801"/>
    </source>
</evidence>
<dbReference type="EMBL" id="RWGY01000007">
    <property type="protein sequence ID" value="TVU41063.1"/>
    <property type="molecule type" value="Genomic_DNA"/>
</dbReference>
<evidence type="ECO:0000256" key="4">
    <source>
        <dbReference type="SAM" id="MobiDB-lite"/>
    </source>
</evidence>
<evidence type="ECO:0000256" key="2">
    <source>
        <dbReference type="ARBA" id="ARBA00022670"/>
    </source>
</evidence>
<dbReference type="PANTHER" id="PTHR34835:SF82">
    <property type="entry name" value="OS01G0826651 PROTEIN"/>
    <property type="match status" value="1"/>
</dbReference>
<sequence length="825" mass="92773">MDSSKRKRSSLGDQENLKKPKVPSYSESIALFIDVVSGLSERQKSVVHGLGFSSLLGLSCSDVPSNLVHWLVQHFDTDTRTLNLPNGFKFIMNTNCVKKILDLPSGGSYICGKGTLESYQYISHKIKSDGLTPSVHELCSLINDDVQENEFALVFVLLALAAFLCPNTRGVCSVRYYPAIVNVKAIKDCDWCTFVLEWLVSYIKKFQATKGTSLSSSVGGCTLLLVISYLEFLSTSELKIGSQLPRISVWTSRYVQTFTYLDCIADSGSSFGRLQLKHVCCTPFNDCFTAASYDSVFIEDIQKLLKSNVAPCLEPVVLNLVTDLYSKLQQSVHPSSLSAVCHSLLNVVNSMCSVISLSAQKRSCIYLEDTDSENECEDIMLRLKVTEPLSNKEKIAEEVLEFFSKYFTPLPVPEMKNDVSDFASDVSSIFDSLQEASFPLHDDLISEFHSFSSSIEDLVFARLEIQSVDVEELTFDLNSFALEDQIPKKKSPDQYADVELIESMLKSFEESSKAVSVPNVEESSKQMSVNATNLQSCSQMMVPAGKTILDSCYPNFDLVSDSCENVQDNHFTYSLLKGMQKDFRNCSNMIDEEAVISGSRRNQAIINATTVEKDFFQLFTSRIDRSTQSIKVFQIGPTYVDQFKLSLSMMNNGWIHYHVMNSFLKMLGCEQDSIVGVEGHVCQQYIDSQTSALLMQSSLDHNKYKKNFLEIVGFRLYRAGLLHIPCFIKNQWFLVVVNFVNQSFDILDSEKNPVETKKLAYAVIHNFKVFFENAFPGNLIYDIKQFTVRSITVPKHNFRFDSGVFVIQFVLTFSGDNIEPFSNVS</sequence>
<name>A0A5J9VZE8_9POAL</name>
<keyword evidence="3" id="KW-0378">Hydrolase</keyword>
<dbReference type="AlphaFoldDB" id="A0A5J9VZE8"/>
<dbReference type="GO" id="GO:0008234">
    <property type="term" value="F:cysteine-type peptidase activity"/>
    <property type="evidence" value="ECO:0007669"/>
    <property type="project" value="InterPro"/>
</dbReference>
<gene>
    <name evidence="6" type="ORF">EJB05_14554</name>
</gene>
<comment type="caution">
    <text evidence="6">The sequence shown here is derived from an EMBL/GenBank/DDBJ whole genome shotgun (WGS) entry which is preliminary data.</text>
</comment>
<proteinExistence type="inferred from homology"/>
<feature type="region of interest" description="Disordered" evidence="4">
    <location>
        <begin position="1"/>
        <end position="20"/>
    </location>
</feature>